<name>A0A940S494_9RHOB</name>
<dbReference type="SUPFAM" id="SSF81273">
    <property type="entry name" value="H-NS histone-like proteins"/>
    <property type="match status" value="1"/>
</dbReference>
<dbReference type="PANTHER" id="PTHR38097">
    <property type="match status" value="1"/>
</dbReference>
<dbReference type="SMART" id="SM00528">
    <property type="entry name" value="HNS"/>
    <property type="match status" value="1"/>
</dbReference>
<dbReference type="Gene3D" id="4.10.430.10">
    <property type="entry name" value="Histone-like protein H-NS, C-terminal domain"/>
    <property type="match status" value="1"/>
</dbReference>
<gene>
    <name evidence="7" type="ORF">J5474_14205</name>
</gene>
<dbReference type="GO" id="GO:0009295">
    <property type="term" value="C:nucleoid"/>
    <property type="evidence" value="ECO:0007669"/>
    <property type="project" value="UniProtKB-SubCell"/>
</dbReference>
<evidence type="ECO:0000256" key="5">
    <source>
        <dbReference type="SAM" id="MobiDB-lite"/>
    </source>
</evidence>
<dbReference type="Pfam" id="PF00816">
    <property type="entry name" value="Histone_HNS"/>
    <property type="match status" value="1"/>
</dbReference>
<evidence type="ECO:0000313" key="7">
    <source>
        <dbReference type="EMBL" id="MBP0483635.1"/>
    </source>
</evidence>
<dbReference type="PANTHER" id="PTHR38097:SF2">
    <property type="entry name" value="DNA-BINDING PROTEIN STPA"/>
    <property type="match status" value="1"/>
</dbReference>
<feature type="compositionally biased region" description="Polar residues" evidence="5">
    <location>
        <begin position="70"/>
        <end position="79"/>
    </location>
</feature>
<sequence>MSIDLAGMSKEELERLISDASKALKTVDARKKAQARRAAEEVAKEHGFSLSEILDGGTDGGPKGVPKYANPSNPDQTWTGRGRKPNWLIEALEAGKSMEELSI</sequence>
<reference evidence="7" key="1">
    <citation type="submission" date="2021-03" db="EMBL/GenBank/DDBJ databases">
        <title>Sagittula salina sp. nov. strain M10.9X isolated from the marine waste.</title>
        <authorList>
            <person name="Satari L."/>
            <person name="Molina-Menor E."/>
            <person name="Vidal-Verdu A."/>
            <person name="Pascual J."/>
            <person name="Pereto J."/>
            <person name="Porcar M."/>
        </authorList>
    </citation>
    <scope>NUCLEOTIDE SEQUENCE</scope>
    <source>
        <strain evidence="7">M10.9X</strain>
    </source>
</reference>
<dbReference type="InterPro" id="IPR037150">
    <property type="entry name" value="H-NS_C_dom_sf"/>
</dbReference>
<dbReference type="Proteomes" id="UP000675940">
    <property type="component" value="Unassembled WGS sequence"/>
</dbReference>
<dbReference type="RefSeq" id="WP_209361560.1">
    <property type="nucleotide sequence ID" value="NZ_JAGISH010000007.1"/>
</dbReference>
<dbReference type="GO" id="GO:0003681">
    <property type="term" value="F:bent DNA binding"/>
    <property type="evidence" value="ECO:0007669"/>
    <property type="project" value="TreeGrafter"/>
</dbReference>
<evidence type="ECO:0000256" key="3">
    <source>
        <dbReference type="ARBA" id="ARBA00022490"/>
    </source>
</evidence>
<proteinExistence type="inferred from homology"/>
<evidence type="ECO:0000256" key="2">
    <source>
        <dbReference type="ARBA" id="ARBA00010610"/>
    </source>
</evidence>
<dbReference type="GO" id="GO:0001217">
    <property type="term" value="F:DNA-binding transcription repressor activity"/>
    <property type="evidence" value="ECO:0007669"/>
    <property type="project" value="TreeGrafter"/>
</dbReference>
<comment type="similarity">
    <text evidence="2">Belongs to the histone-like protein H-NS family.</text>
</comment>
<accession>A0A940S494</accession>
<comment type="caution">
    <text evidence="7">The sequence shown here is derived from an EMBL/GenBank/DDBJ whole genome shotgun (WGS) entry which is preliminary data.</text>
</comment>
<dbReference type="GO" id="GO:0000976">
    <property type="term" value="F:transcription cis-regulatory region binding"/>
    <property type="evidence" value="ECO:0007669"/>
    <property type="project" value="TreeGrafter"/>
</dbReference>
<dbReference type="GO" id="GO:0005829">
    <property type="term" value="C:cytosol"/>
    <property type="evidence" value="ECO:0007669"/>
    <property type="project" value="TreeGrafter"/>
</dbReference>
<keyword evidence="4" id="KW-0238">DNA-binding</keyword>
<protein>
    <submittedName>
        <fullName evidence="7">H-NS histone family protein</fullName>
    </submittedName>
</protein>
<dbReference type="GO" id="GO:0003680">
    <property type="term" value="F:minor groove of adenine-thymine-rich DNA binding"/>
    <property type="evidence" value="ECO:0007669"/>
    <property type="project" value="TreeGrafter"/>
</dbReference>
<dbReference type="AlphaFoldDB" id="A0A940S494"/>
<keyword evidence="8" id="KW-1185">Reference proteome</keyword>
<evidence type="ECO:0000256" key="4">
    <source>
        <dbReference type="ARBA" id="ARBA00023125"/>
    </source>
</evidence>
<keyword evidence="3" id="KW-0963">Cytoplasm</keyword>
<evidence type="ECO:0000256" key="1">
    <source>
        <dbReference type="ARBA" id="ARBA00004453"/>
    </source>
</evidence>
<comment type="subcellular location">
    <subcellularLocation>
        <location evidence="1">Cytoplasm</location>
        <location evidence="1">Nucleoid</location>
    </subcellularLocation>
</comment>
<dbReference type="EMBL" id="JAGISH010000007">
    <property type="protein sequence ID" value="MBP0483635.1"/>
    <property type="molecule type" value="Genomic_DNA"/>
</dbReference>
<feature type="region of interest" description="Disordered" evidence="5">
    <location>
        <begin position="49"/>
        <end position="84"/>
    </location>
</feature>
<dbReference type="GO" id="GO:0032993">
    <property type="term" value="C:protein-DNA complex"/>
    <property type="evidence" value="ECO:0007669"/>
    <property type="project" value="TreeGrafter"/>
</dbReference>
<dbReference type="InterPro" id="IPR027444">
    <property type="entry name" value="H-NS_C_dom"/>
</dbReference>
<feature type="domain" description="DNA-binding protein H-NS-like C-terminal" evidence="6">
    <location>
        <begin position="58"/>
        <end position="103"/>
    </location>
</feature>
<evidence type="ECO:0000259" key="6">
    <source>
        <dbReference type="SMART" id="SM00528"/>
    </source>
</evidence>
<evidence type="ECO:0000313" key="8">
    <source>
        <dbReference type="Proteomes" id="UP000675940"/>
    </source>
</evidence>
<organism evidence="7 8">
    <name type="scientific">Sagittula salina</name>
    <dbReference type="NCBI Taxonomy" id="2820268"/>
    <lineage>
        <taxon>Bacteria</taxon>
        <taxon>Pseudomonadati</taxon>
        <taxon>Pseudomonadota</taxon>
        <taxon>Alphaproteobacteria</taxon>
        <taxon>Rhodobacterales</taxon>
        <taxon>Roseobacteraceae</taxon>
        <taxon>Sagittula</taxon>
    </lineage>
</organism>